<dbReference type="SUPFAM" id="SSF54518">
    <property type="entry name" value="Tubby C-terminal domain-like"/>
    <property type="match status" value="1"/>
</dbReference>
<evidence type="ECO:0000256" key="1">
    <source>
        <dbReference type="ARBA" id="ARBA00005437"/>
    </source>
</evidence>
<dbReference type="Gene3D" id="2.40.160.200">
    <property type="entry name" value="LURP1-related"/>
    <property type="match status" value="1"/>
</dbReference>
<dbReference type="EMBL" id="RYZI01000062">
    <property type="protein sequence ID" value="RWA12045.1"/>
    <property type="molecule type" value="Genomic_DNA"/>
</dbReference>
<dbReference type="InterPro" id="IPR038595">
    <property type="entry name" value="LOR_sf"/>
</dbReference>
<dbReference type="Proteomes" id="UP000286045">
    <property type="component" value="Unassembled WGS sequence"/>
</dbReference>
<comment type="similarity">
    <text evidence="1">Belongs to the LOR family.</text>
</comment>
<evidence type="ECO:0000313" key="2">
    <source>
        <dbReference type="EMBL" id="RWA12045.1"/>
    </source>
</evidence>
<sequence>MDVKLQSPVPPVNMLGDHVSQQETTLRLHCHDSSFKNATVVDAEGKPVFRVEGATFGTSWSWRRKVFDATTNQHLFDFRHESLDIKNRWVVEDTTGRKLCSIVHKNQLTTNHSAVDATVRTRVGEDVLVTMRPQDEAALMTTISVDGTAIATIHMDSGKATTFGRDQDNSVWELRVAAATDLTMIIALALCRAEMRHVWWQ</sequence>
<keyword evidence="3" id="KW-1185">Reference proteome</keyword>
<reference evidence="2 3" key="1">
    <citation type="submission" date="2018-12" db="EMBL/GenBank/DDBJ databases">
        <title>Draft genome sequence of Xylaria grammica IHI A82.</title>
        <authorList>
            <person name="Buettner E."/>
            <person name="Kellner H."/>
        </authorList>
    </citation>
    <scope>NUCLEOTIDE SEQUENCE [LARGE SCALE GENOMIC DNA]</scope>
    <source>
        <strain evidence="2 3">IHI A82</strain>
    </source>
</reference>
<gene>
    <name evidence="2" type="ORF">EKO27_g3073</name>
</gene>
<dbReference type="InterPro" id="IPR007612">
    <property type="entry name" value="LOR"/>
</dbReference>
<dbReference type="STRING" id="363999.A0A439DCB6"/>
<protein>
    <submittedName>
        <fullName evidence="2">Uncharacterized protein</fullName>
    </submittedName>
</protein>
<accession>A0A439DCB6</accession>
<dbReference type="AlphaFoldDB" id="A0A439DCB6"/>
<organism evidence="2 3">
    <name type="scientific">Xylaria grammica</name>
    <dbReference type="NCBI Taxonomy" id="363999"/>
    <lineage>
        <taxon>Eukaryota</taxon>
        <taxon>Fungi</taxon>
        <taxon>Dikarya</taxon>
        <taxon>Ascomycota</taxon>
        <taxon>Pezizomycotina</taxon>
        <taxon>Sordariomycetes</taxon>
        <taxon>Xylariomycetidae</taxon>
        <taxon>Xylariales</taxon>
        <taxon>Xylariaceae</taxon>
        <taxon>Xylaria</taxon>
    </lineage>
</organism>
<dbReference type="Pfam" id="PF04525">
    <property type="entry name" value="LOR"/>
    <property type="match status" value="1"/>
</dbReference>
<proteinExistence type="inferred from homology"/>
<evidence type="ECO:0000313" key="3">
    <source>
        <dbReference type="Proteomes" id="UP000286045"/>
    </source>
</evidence>
<comment type="caution">
    <text evidence="2">The sequence shown here is derived from an EMBL/GenBank/DDBJ whole genome shotgun (WGS) entry which is preliminary data.</text>
</comment>
<dbReference type="InterPro" id="IPR025659">
    <property type="entry name" value="Tubby-like_C"/>
</dbReference>
<name>A0A439DCB6_9PEZI</name>